<reference evidence="2" key="1">
    <citation type="submission" date="2022-11" db="UniProtKB">
        <authorList>
            <consortium name="WormBaseParasite"/>
        </authorList>
    </citation>
    <scope>IDENTIFICATION</scope>
</reference>
<keyword evidence="1" id="KW-1185">Reference proteome</keyword>
<dbReference type="AlphaFoldDB" id="A0A915KN44"/>
<protein>
    <submittedName>
        <fullName evidence="2">Secreted protein</fullName>
    </submittedName>
</protein>
<dbReference type="WBParaSite" id="nRc.2.0.1.t39459-RA">
    <property type="protein sequence ID" value="nRc.2.0.1.t39459-RA"/>
    <property type="gene ID" value="nRc.2.0.1.g39459"/>
</dbReference>
<proteinExistence type="predicted"/>
<sequence length="94" mass="10070">MKLCRLLYLSYWSRLCHPWLHWRWHQDYGCIGGGITTTTTAACAALVSKTGCCALTAGTGACGCVLTCPDPPACAVCEVERRFNGTLETNSPAG</sequence>
<evidence type="ECO:0000313" key="1">
    <source>
        <dbReference type="Proteomes" id="UP000887565"/>
    </source>
</evidence>
<accession>A0A915KN44</accession>
<evidence type="ECO:0000313" key="2">
    <source>
        <dbReference type="WBParaSite" id="nRc.2.0.1.t39459-RA"/>
    </source>
</evidence>
<dbReference type="Proteomes" id="UP000887565">
    <property type="component" value="Unplaced"/>
</dbReference>
<name>A0A915KN44_ROMCU</name>
<organism evidence="1 2">
    <name type="scientific">Romanomermis culicivorax</name>
    <name type="common">Nematode worm</name>
    <dbReference type="NCBI Taxonomy" id="13658"/>
    <lineage>
        <taxon>Eukaryota</taxon>
        <taxon>Metazoa</taxon>
        <taxon>Ecdysozoa</taxon>
        <taxon>Nematoda</taxon>
        <taxon>Enoplea</taxon>
        <taxon>Dorylaimia</taxon>
        <taxon>Mermithida</taxon>
        <taxon>Mermithoidea</taxon>
        <taxon>Mermithidae</taxon>
        <taxon>Romanomermis</taxon>
    </lineage>
</organism>